<protein>
    <recommendedName>
        <fullName evidence="2">E3 ubiquitin-protein ligase UBR4 N-terminal domain-containing protein</fullName>
    </recommendedName>
</protein>
<sequence length="861" mass="98031">MDETKERLKQLIDFFTGHYLTCLNQQKADNTDSDQQQSAFDPDQIKAFIDDLSSYSIVQTDDEQSTQPQSWTTFLANPSSRSDIQSSGGTGVKDSNNGDIQQTNPPISRQDMESLIKTMELCKKNMTHFATSERPYLMPLMTLCGHVLLTETHLISRTHLSIVSEILVYILQFSLNEISLYNDDENNYIEFNVQYLQQMRNVDELNADTDEYYRYFLKYRLIRFLSFMLLDENHHPEKNSRKCHALTQQDLISLCQMLRLKSMPDTLRLHSSVMNVDSETSSHSTTDMIQSSSSSVKRIRLTQSLLERNSKEEFFDQLLTPFIFSNTAANQLADVANVSSSISLNQQTPVKTSATTAASAATIIAPTSFSSAEPFSKQSNFNSVCSTTKHQSVQQIRSYLISYNQMYFQYIGGATSILNLINNYTLLRPYLLHLLAIEEGANLRLHRLDRTHFDIICDCLVADIELVDNVFMLDHLLEPLSCDRISKMIVLVQAALMACLSLISYANQIDQSQLLSVALADSSKLTRSERITFDIIEKSLSLYDKVFDIFRHSNRVAGQISQNAHMFTSWLLFTGLQMILNTKQTTSNKRQQGYSFLCIPLAKHALKLMSLLLNDLHLEFGDQTNDMLEEQLDDVDDSSGGHKNIQELNFFKKFSFNVQPCSSTVGSVTTTPATTPAELSPSSSRTSIPTSSTLATTSSSNVRSMNATFKYNKFGHYSAWQRIDMILSSNLNVIHLLFSYLSAGYRRATLLRHSRSELTLESNASSRNEQEAEFTSIVRKFIEKHQQNSKEVDEVFEDDVPMPHTFFETFNEQLNVNSENQTSDFKTMLERDIDSHYELVISILDHLNYYFICSKIDALRI</sequence>
<evidence type="ECO:0000256" key="1">
    <source>
        <dbReference type="SAM" id="MobiDB-lite"/>
    </source>
</evidence>
<dbReference type="InterPro" id="IPR045841">
    <property type="entry name" value="E3_UBR4_N"/>
</dbReference>
<dbReference type="Pfam" id="PF19423">
    <property type="entry name" value="E3_UBR4_N"/>
    <property type="match status" value="1"/>
</dbReference>
<feature type="domain" description="E3 ubiquitin-protein ligase UBR4 N-terminal" evidence="2">
    <location>
        <begin position="372"/>
        <end position="587"/>
    </location>
</feature>
<dbReference type="EMBL" id="MUJZ01014489">
    <property type="protein sequence ID" value="OTF81264.1"/>
    <property type="molecule type" value="Genomic_DNA"/>
</dbReference>
<gene>
    <name evidence="3" type="ORF">BLA29_001717</name>
</gene>
<evidence type="ECO:0000259" key="2">
    <source>
        <dbReference type="Pfam" id="PF19423"/>
    </source>
</evidence>
<evidence type="ECO:0000313" key="4">
    <source>
        <dbReference type="Proteomes" id="UP000194236"/>
    </source>
</evidence>
<feature type="compositionally biased region" description="Polar residues" evidence="1">
    <location>
        <begin position="74"/>
        <end position="107"/>
    </location>
</feature>
<feature type="region of interest" description="Disordered" evidence="1">
    <location>
        <begin position="74"/>
        <end position="110"/>
    </location>
</feature>
<comment type="caution">
    <text evidence="3">The sequence shown here is derived from an EMBL/GenBank/DDBJ whole genome shotgun (WGS) entry which is preliminary data.</text>
</comment>
<organism evidence="3 4">
    <name type="scientific">Euroglyphus maynei</name>
    <name type="common">Mayne's house dust mite</name>
    <dbReference type="NCBI Taxonomy" id="6958"/>
    <lineage>
        <taxon>Eukaryota</taxon>
        <taxon>Metazoa</taxon>
        <taxon>Ecdysozoa</taxon>
        <taxon>Arthropoda</taxon>
        <taxon>Chelicerata</taxon>
        <taxon>Arachnida</taxon>
        <taxon>Acari</taxon>
        <taxon>Acariformes</taxon>
        <taxon>Sarcoptiformes</taxon>
        <taxon>Astigmata</taxon>
        <taxon>Psoroptidia</taxon>
        <taxon>Analgoidea</taxon>
        <taxon>Pyroglyphidae</taxon>
        <taxon>Pyroglyphinae</taxon>
        <taxon>Euroglyphus</taxon>
    </lineage>
</organism>
<reference evidence="3 4" key="1">
    <citation type="submission" date="2017-03" db="EMBL/GenBank/DDBJ databases">
        <title>Genome Survey of Euroglyphus maynei.</title>
        <authorList>
            <person name="Arlian L.G."/>
            <person name="Morgan M.S."/>
            <person name="Rider S.D."/>
        </authorList>
    </citation>
    <scope>NUCLEOTIDE SEQUENCE [LARGE SCALE GENOMIC DNA]</scope>
    <source>
        <strain evidence="3">Arlian Lab</strain>
        <tissue evidence="3">Whole body</tissue>
    </source>
</reference>
<name>A0A1Y3BMP3_EURMA</name>
<proteinExistence type="predicted"/>
<dbReference type="OrthoDB" id="6514947at2759"/>
<dbReference type="Proteomes" id="UP000194236">
    <property type="component" value="Unassembled WGS sequence"/>
</dbReference>
<keyword evidence="4" id="KW-1185">Reference proteome</keyword>
<dbReference type="AlphaFoldDB" id="A0A1Y3BMP3"/>
<accession>A0A1Y3BMP3</accession>
<evidence type="ECO:0000313" key="3">
    <source>
        <dbReference type="EMBL" id="OTF81264.1"/>
    </source>
</evidence>
<feature type="region of interest" description="Disordered" evidence="1">
    <location>
        <begin position="664"/>
        <end position="699"/>
    </location>
</feature>